<gene>
    <name evidence="2" type="ORF">DN062_15300</name>
</gene>
<keyword evidence="1" id="KW-0472">Membrane</keyword>
<feature type="transmembrane region" description="Helical" evidence="1">
    <location>
        <begin position="25"/>
        <end position="43"/>
    </location>
</feature>
<dbReference type="Proteomes" id="UP000250744">
    <property type="component" value="Unassembled WGS sequence"/>
</dbReference>
<accession>A0A364NIG2</accession>
<keyword evidence="1" id="KW-0812">Transmembrane</keyword>
<proteinExistence type="predicted"/>
<organism evidence="2 3">
    <name type="scientific">Nitrincola tibetensis</name>
    <dbReference type="NCBI Taxonomy" id="2219697"/>
    <lineage>
        <taxon>Bacteria</taxon>
        <taxon>Pseudomonadati</taxon>
        <taxon>Pseudomonadota</taxon>
        <taxon>Gammaproteobacteria</taxon>
        <taxon>Oceanospirillales</taxon>
        <taxon>Oceanospirillaceae</taxon>
        <taxon>Nitrincola</taxon>
    </lineage>
</organism>
<evidence type="ECO:0000256" key="1">
    <source>
        <dbReference type="SAM" id="Phobius"/>
    </source>
</evidence>
<dbReference type="AlphaFoldDB" id="A0A364NIG2"/>
<dbReference type="EMBL" id="QKRX01000014">
    <property type="protein sequence ID" value="RAU16918.1"/>
    <property type="molecule type" value="Genomic_DNA"/>
</dbReference>
<name>A0A364NIG2_9GAMM</name>
<reference evidence="2 3" key="1">
    <citation type="submission" date="2018-06" db="EMBL/GenBank/DDBJ databases">
        <title>Nitrincola tibetense sp. nov., isolated from Lake XuguoCo on Tibetan Plateau.</title>
        <authorList>
            <person name="Xing P."/>
        </authorList>
    </citation>
    <scope>NUCLEOTIDE SEQUENCE [LARGE SCALE GENOMIC DNA]</scope>
    <source>
        <strain evidence="3">xg18</strain>
    </source>
</reference>
<sequence>MNIEEKIAHLGFIQNVISRMGGNSFLLKGWSITLVAAIFVLSSKDADSRFLIIAYFPVIVFWALDAYFLRQEKLYRELYSEVANDKSKNRNFCMNTIAFEEKVESIISVALSKTLLLFHGTVISIILFAMFFLT</sequence>
<evidence type="ECO:0000313" key="2">
    <source>
        <dbReference type="EMBL" id="RAU16918.1"/>
    </source>
</evidence>
<feature type="transmembrane region" description="Helical" evidence="1">
    <location>
        <begin position="49"/>
        <end position="69"/>
    </location>
</feature>
<comment type="caution">
    <text evidence="2">The sequence shown here is derived from an EMBL/GenBank/DDBJ whole genome shotgun (WGS) entry which is preliminary data.</text>
</comment>
<evidence type="ECO:0000313" key="3">
    <source>
        <dbReference type="Proteomes" id="UP000250744"/>
    </source>
</evidence>
<keyword evidence="3" id="KW-1185">Reference proteome</keyword>
<feature type="transmembrane region" description="Helical" evidence="1">
    <location>
        <begin position="115"/>
        <end position="133"/>
    </location>
</feature>
<dbReference type="OrthoDB" id="573709at2"/>
<dbReference type="RefSeq" id="WP_112160177.1">
    <property type="nucleotide sequence ID" value="NZ_QKRX01000014.1"/>
</dbReference>
<keyword evidence="1" id="KW-1133">Transmembrane helix</keyword>
<protein>
    <submittedName>
        <fullName evidence="2">Uncharacterized protein</fullName>
    </submittedName>
</protein>